<sequence>MTTITEPQEGLLDPFAGMMNEDAAQAILGLRSSPEMQELAEVMAHKSREGQLTDQEQRQYESYADTVAMISLMQAHARRVLRKAGKL</sequence>
<gene>
    <name evidence="1" type="ORF">EI77_00860</name>
</gene>
<evidence type="ECO:0000313" key="2">
    <source>
        <dbReference type="Proteomes" id="UP000295662"/>
    </source>
</evidence>
<protein>
    <submittedName>
        <fullName evidence="1">Uncharacterized protein</fullName>
    </submittedName>
</protein>
<dbReference type="RefSeq" id="WP_133793492.1">
    <property type="nucleotide sequence ID" value="NZ_SOCA01000001.1"/>
</dbReference>
<comment type="caution">
    <text evidence="1">The sequence shown here is derived from an EMBL/GenBank/DDBJ whole genome shotgun (WGS) entry which is preliminary data.</text>
</comment>
<reference evidence="1 2" key="1">
    <citation type="submission" date="2019-03" db="EMBL/GenBank/DDBJ databases">
        <title>Genomic Encyclopedia of Archaeal and Bacterial Type Strains, Phase II (KMG-II): from individual species to whole genera.</title>
        <authorList>
            <person name="Goeker M."/>
        </authorList>
    </citation>
    <scope>NUCLEOTIDE SEQUENCE [LARGE SCALE GENOMIC DNA]</scope>
    <source>
        <strain evidence="1 2">ATCC 25309</strain>
    </source>
</reference>
<keyword evidence="2" id="KW-1185">Reference proteome</keyword>
<dbReference type="Proteomes" id="UP000295662">
    <property type="component" value="Unassembled WGS sequence"/>
</dbReference>
<organism evidence="1 2">
    <name type="scientific">Prosthecobacter fusiformis</name>
    <dbReference type="NCBI Taxonomy" id="48464"/>
    <lineage>
        <taxon>Bacteria</taxon>
        <taxon>Pseudomonadati</taxon>
        <taxon>Verrucomicrobiota</taxon>
        <taxon>Verrucomicrobiia</taxon>
        <taxon>Verrucomicrobiales</taxon>
        <taxon>Verrucomicrobiaceae</taxon>
        <taxon>Prosthecobacter</taxon>
    </lineage>
</organism>
<proteinExistence type="predicted"/>
<accession>A0A4R7SQM1</accession>
<evidence type="ECO:0000313" key="1">
    <source>
        <dbReference type="EMBL" id="TDU81550.1"/>
    </source>
</evidence>
<dbReference type="OrthoDB" id="291335at2"/>
<dbReference type="EMBL" id="SOCA01000001">
    <property type="protein sequence ID" value="TDU81550.1"/>
    <property type="molecule type" value="Genomic_DNA"/>
</dbReference>
<name>A0A4R7SQM1_9BACT</name>
<dbReference type="AlphaFoldDB" id="A0A4R7SQM1"/>